<accession>A0A3P7Q407</accession>
<gene>
    <name evidence="7" type="ORF">DME_LOCUS8226</name>
</gene>
<comment type="subcellular location">
    <subcellularLocation>
        <location evidence="1">Cell membrane</location>
    </subcellularLocation>
</comment>
<dbReference type="OrthoDB" id="5776214at2759"/>
<organism evidence="7 8">
    <name type="scientific">Dracunculus medinensis</name>
    <name type="common">Guinea worm</name>
    <dbReference type="NCBI Taxonomy" id="318479"/>
    <lineage>
        <taxon>Eukaryota</taxon>
        <taxon>Metazoa</taxon>
        <taxon>Ecdysozoa</taxon>
        <taxon>Nematoda</taxon>
        <taxon>Chromadorea</taxon>
        <taxon>Rhabditida</taxon>
        <taxon>Spirurina</taxon>
        <taxon>Dracunculoidea</taxon>
        <taxon>Dracunculidae</taxon>
        <taxon>Dracunculus</taxon>
    </lineage>
</organism>
<dbReference type="SMART" id="SM00907">
    <property type="entry name" value="GDNF"/>
    <property type="match status" value="1"/>
</dbReference>
<keyword evidence="3" id="KW-0732">Signal</keyword>
<evidence type="ECO:0000259" key="6">
    <source>
        <dbReference type="SMART" id="SM00907"/>
    </source>
</evidence>
<keyword evidence="5" id="KW-0325">Glycoprotein</keyword>
<reference evidence="7 8" key="1">
    <citation type="submission" date="2018-11" db="EMBL/GenBank/DDBJ databases">
        <authorList>
            <consortium name="Pathogen Informatics"/>
        </authorList>
    </citation>
    <scope>NUCLEOTIDE SEQUENCE [LARGE SCALE GENOMIC DNA]</scope>
</reference>
<feature type="domain" description="GDNF/GAS1" evidence="6">
    <location>
        <begin position="63"/>
        <end position="139"/>
    </location>
</feature>
<evidence type="ECO:0000313" key="7">
    <source>
        <dbReference type="EMBL" id="VDN58253.1"/>
    </source>
</evidence>
<protein>
    <recommendedName>
        <fullName evidence="6">GDNF/GAS1 domain-containing protein</fullName>
    </recommendedName>
</protein>
<keyword evidence="4" id="KW-0472">Membrane</keyword>
<dbReference type="GO" id="GO:0005886">
    <property type="term" value="C:plasma membrane"/>
    <property type="evidence" value="ECO:0007669"/>
    <property type="project" value="UniProtKB-SubCell"/>
</dbReference>
<evidence type="ECO:0000256" key="2">
    <source>
        <dbReference type="ARBA" id="ARBA00022475"/>
    </source>
</evidence>
<keyword evidence="2" id="KW-1003">Cell membrane</keyword>
<evidence type="ECO:0000256" key="4">
    <source>
        <dbReference type="ARBA" id="ARBA00023136"/>
    </source>
</evidence>
<evidence type="ECO:0000313" key="8">
    <source>
        <dbReference type="Proteomes" id="UP000274756"/>
    </source>
</evidence>
<name>A0A3P7Q407_DRAME</name>
<dbReference type="EMBL" id="UYYG01001166">
    <property type="protein sequence ID" value="VDN58253.1"/>
    <property type="molecule type" value="Genomic_DNA"/>
</dbReference>
<keyword evidence="8" id="KW-1185">Reference proteome</keyword>
<proteinExistence type="predicted"/>
<sequence>MEISYLAVNRITNTCQPQCRNAVLNLYQNRLGRTLLRTDVSCLPARHELELCNLLPNKMPTYCSLTKLICEADLQCNAKWGIFMSECEAEAENGRCNKRCSDRLNDTIETFHGTALSSCTCNENDDELCKILRKTVQLCLKVFLTICDENGTIKKMPSMQFAFVFIQFVVLFTIRI</sequence>
<dbReference type="Proteomes" id="UP000274756">
    <property type="component" value="Unassembled WGS sequence"/>
</dbReference>
<evidence type="ECO:0000256" key="5">
    <source>
        <dbReference type="ARBA" id="ARBA00023180"/>
    </source>
</evidence>
<dbReference type="AlphaFoldDB" id="A0A3P7Q407"/>
<dbReference type="InterPro" id="IPR016017">
    <property type="entry name" value="GDNF/GAS1"/>
</dbReference>
<evidence type="ECO:0000256" key="3">
    <source>
        <dbReference type="ARBA" id="ARBA00022729"/>
    </source>
</evidence>
<evidence type="ECO:0000256" key="1">
    <source>
        <dbReference type="ARBA" id="ARBA00004236"/>
    </source>
</evidence>